<comment type="caution">
    <text evidence="1">The sequence shown here is derived from an EMBL/GenBank/DDBJ whole genome shotgun (WGS) entry which is preliminary data.</text>
</comment>
<proteinExistence type="predicted"/>
<gene>
    <name evidence="1" type="ORF">FJY75_11475</name>
</gene>
<dbReference type="AlphaFoldDB" id="A0A937XAX4"/>
<keyword evidence="1" id="KW-0378">Hydrolase</keyword>
<dbReference type="Proteomes" id="UP000748308">
    <property type="component" value="Unassembled WGS sequence"/>
</dbReference>
<reference evidence="1" key="1">
    <citation type="submission" date="2019-03" db="EMBL/GenBank/DDBJ databases">
        <title>Lake Tanganyika Metagenome-Assembled Genomes (MAGs).</title>
        <authorList>
            <person name="Tran P."/>
        </authorList>
    </citation>
    <scope>NUCLEOTIDE SEQUENCE</scope>
    <source>
        <strain evidence="1">M_DeepCast_400m_m2_100</strain>
    </source>
</reference>
<accession>A0A937XAX4</accession>
<name>A0A937XAX4_UNCEI</name>
<dbReference type="EMBL" id="VGIY01000365">
    <property type="protein sequence ID" value="MBM3318460.1"/>
    <property type="molecule type" value="Genomic_DNA"/>
</dbReference>
<organism evidence="1 2">
    <name type="scientific">Eiseniibacteriota bacterium</name>
    <dbReference type="NCBI Taxonomy" id="2212470"/>
    <lineage>
        <taxon>Bacteria</taxon>
        <taxon>Candidatus Eiseniibacteriota</taxon>
    </lineage>
</organism>
<keyword evidence="1" id="KW-0645">Protease</keyword>
<keyword evidence="1" id="KW-0121">Carboxypeptidase</keyword>
<sequence length="690" mass="72733">MSIFRFVPLRSGAVAALIGLLAAGCSEESGTRPVPGPNEQGFVLGDTAGVRLDLPAGGVYRDALSGMAFVFPEGAAGRLVRGEIVSGPERPWEGGRGLHLSFSGRQPVQARLPHTAGGCELVLCYGPAQGAWADGVRTRWSALPVADTLRAPAGDSLLVWLGVPGPAGGARCQAGSAHWFFEFAPGTAVADTLAAAKARARPLIARWLDALSPATRASCRARMEGDLPPAFYPDGLYYSGFARPCAGGGRAAARIGVGESPSRVRLARQLGYYFTHLLMGDEAFADLEASSPLDPGFGRYQFGRVGLIHDLACFHEHLLTGAIEGAGDPAQPALYFLPARPAPLPATTDVPSLQGYGVLLLHALTRQDSSMVSLTGEAVPLLPVGWDYARLAGGVIAAAGTNVDELRQAIATRLSTEGLGDRLALLAAATGWAYSAAATVTDTSAVPVPGATVRNVILVDGREFASAPQPFTADERGRAQMHPLFPGPSTLRVEMPGDTFAVALRRDWELPTNAPPQALTLVPWRQLDRLNKLRIAFDLAFAPGGSDTLPRATLRATLTMYAGDLVFAGDRITLPGRYAFPCDPGGTKDCWEIDSLRIAYSLLTGEVEELRFRLAEGRHPPTALRLRARPGAHASMLGCNQVFFAKLVQADAVRVGEVLDLSLADALGGAYTAADLVGGANMVQVYAYRG</sequence>
<protein>
    <submittedName>
        <fullName evidence="1">Carboxypeptidase regulatory-like domain-containing protein</fullName>
    </submittedName>
</protein>
<dbReference type="GO" id="GO:0004180">
    <property type="term" value="F:carboxypeptidase activity"/>
    <property type="evidence" value="ECO:0007669"/>
    <property type="project" value="UniProtKB-KW"/>
</dbReference>
<evidence type="ECO:0000313" key="1">
    <source>
        <dbReference type="EMBL" id="MBM3318460.1"/>
    </source>
</evidence>
<evidence type="ECO:0000313" key="2">
    <source>
        <dbReference type="Proteomes" id="UP000748308"/>
    </source>
</evidence>
<dbReference type="PROSITE" id="PS51257">
    <property type="entry name" value="PROKAR_LIPOPROTEIN"/>
    <property type="match status" value="1"/>
</dbReference>